<protein>
    <submittedName>
        <fullName evidence="2">PKD_channel domain-containing protein</fullName>
    </submittedName>
</protein>
<reference evidence="2" key="1">
    <citation type="submission" date="2016-11" db="UniProtKB">
        <authorList>
            <consortium name="WormBaseParasite"/>
        </authorList>
    </citation>
    <scope>IDENTIFICATION</scope>
</reference>
<dbReference type="WBParaSite" id="Hba_14469">
    <property type="protein sequence ID" value="Hba_14469"/>
    <property type="gene ID" value="Hba_14469"/>
</dbReference>
<dbReference type="Proteomes" id="UP000095283">
    <property type="component" value="Unplaced"/>
</dbReference>
<keyword evidence="1" id="KW-1185">Reference proteome</keyword>
<proteinExistence type="predicted"/>
<evidence type="ECO:0000313" key="1">
    <source>
        <dbReference type="Proteomes" id="UP000095283"/>
    </source>
</evidence>
<accession>A0A1I7XAT1</accession>
<sequence length="86" mass="9846">MSYVIVDECVYDHSLLKLPVCNATDSASSMAEWETLNREQIIMSFFSLSYATYGRLTYHAVASSKLYANPFALRFDGMQFQKITEE</sequence>
<name>A0A1I7XAT1_HETBA</name>
<evidence type="ECO:0000313" key="2">
    <source>
        <dbReference type="WBParaSite" id="Hba_14469"/>
    </source>
</evidence>
<dbReference type="AlphaFoldDB" id="A0A1I7XAT1"/>
<organism evidence="1 2">
    <name type="scientific">Heterorhabditis bacteriophora</name>
    <name type="common">Entomopathogenic nematode worm</name>
    <dbReference type="NCBI Taxonomy" id="37862"/>
    <lineage>
        <taxon>Eukaryota</taxon>
        <taxon>Metazoa</taxon>
        <taxon>Ecdysozoa</taxon>
        <taxon>Nematoda</taxon>
        <taxon>Chromadorea</taxon>
        <taxon>Rhabditida</taxon>
        <taxon>Rhabditina</taxon>
        <taxon>Rhabditomorpha</taxon>
        <taxon>Strongyloidea</taxon>
        <taxon>Heterorhabditidae</taxon>
        <taxon>Heterorhabditis</taxon>
    </lineage>
</organism>